<dbReference type="Gene3D" id="1.10.1060.10">
    <property type="entry name" value="Alpha-helical ferredoxin"/>
    <property type="match status" value="1"/>
</dbReference>
<proteinExistence type="predicted"/>
<dbReference type="AlphaFoldDB" id="A0A1G9T2L1"/>
<evidence type="ECO:0000259" key="1">
    <source>
        <dbReference type="Pfam" id="PF07992"/>
    </source>
</evidence>
<dbReference type="RefSeq" id="WP_074520490.1">
    <property type="nucleotide sequence ID" value="NZ_FNHZ01000001.1"/>
</dbReference>
<reference evidence="4" key="1">
    <citation type="submission" date="2016-10" db="EMBL/GenBank/DDBJ databases">
        <authorList>
            <person name="Varghese N."/>
            <person name="Submissions S."/>
        </authorList>
    </citation>
    <scope>NUCLEOTIDE SEQUENCE [LARGE SCALE GENOMIC DNA]</scope>
    <source>
        <strain evidence="4">M83</strain>
    </source>
</reference>
<feature type="domain" description="Dihydroprymidine dehydrogenase" evidence="2">
    <location>
        <begin position="6"/>
        <end position="95"/>
    </location>
</feature>
<dbReference type="SUPFAM" id="SSF46548">
    <property type="entry name" value="alpha-helical ferredoxin"/>
    <property type="match status" value="1"/>
</dbReference>
<dbReference type="PANTHER" id="PTHR42783:SF3">
    <property type="entry name" value="GLUTAMATE SYNTHASE [NADPH] SMALL CHAIN-RELATED"/>
    <property type="match status" value="1"/>
</dbReference>
<keyword evidence="4" id="KW-1185">Reference proteome</keyword>
<dbReference type="InterPro" id="IPR028261">
    <property type="entry name" value="DPD_II"/>
</dbReference>
<dbReference type="PANTHER" id="PTHR42783">
    <property type="entry name" value="GLUTAMATE SYNTHASE [NADPH] SMALL CHAIN"/>
    <property type="match status" value="1"/>
</dbReference>
<protein>
    <submittedName>
        <fullName evidence="3">Glutamate synthase (NADPH/NADH) small chain</fullName>
    </submittedName>
</protein>
<dbReference type="Gene3D" id="3.50.50.60">
    <property type="entry name" value="FAD/NAD(P)-binding domain"/>
    <property type="match status" value="2"/>
</dbReference>
<dbReference type="PRINTS" id="PR00469">
    <property type="entry name" value="PNDRDTASEII"/>
</dbReference>
<accession>A0A1G9T2L1</accession>
<dbReference type="Pfam" id="PF14691">
    <property type="entry name" value="Fer4_20"/>
    <property type="match status" value="1"/>
</dbReference>
<feature type="domain" description="FAD/NAD(P)-binding" evidence="1">
    <location>
        <begin position="110"/>
        <end position="390"/>
    </location>
</feature>
<evidence type="ECO:0000259" key="2">
    <source>
        <dbReference type="Pfam" id="PF14691"/>
    </source>
</evidence>
<dbReference type="SUPFAM" id="SSF51971">
    <property type="entry name" value="Nucleotide-binding domain"/>
    <property type="match status" value="2"/>
</dbReference>
<dbReference type="InterPro" id="IPR009051">
    <property type="entry name" value="Helical_ferredxn"/>
</dbReference>
<dbReference type="PRINTS" id="PR00368">
    <property type="entry name" value="FADPNR"/>
</dbReference>
<sequence length="405" mass="44525">MGIHLMTEANRCLQCKKPMCMEGCPIHTNIPVAINLIKNGKRDEAEEMLFENNPLSAVCAIICNHEEQCAGHCVMARKGSPIRFYEIEKYVSDAYLDKIEVDPIEKRDEKIAVIGSGPAGLTVAIILAKKGYRVTIFEEKDKIGGMLRYGIPDFRLSNDLVDKYADILKKLDIKVRPNTVLGGALKIEDLFRDSYKAIFIGTGVWRPKTLGIVGESLDNVHFGIAYLANPDAFHLGKRVAIIGMGNVAMDVARTAIRHGAKEVTLYARSKRIAASNDELEYARFDGADFKFGYAIKEITEAGPVFNIAKFDEDDKVVGYEDEPVQVEADSTIIAVSQVAKNKIILTTKDLKPSERGLLLIDDNCMTSVPGVFAAGDVVHGSNTVVHAVDESKRAAKAIMDYLNAV</sequence>
<dbReference type="InterPro" id="IPR023753">
    <property type="entry name" value="FAD/NAD-binding_dom"/>
</dbReference>
<organism evidence="3 4">
    <name type="scientific">Lachnospira pectinoschiza</name>
    <dbReference type="NCBI Taxonomy" id="28052"/>
    <lineage>
        <taxon>Bacteria</taxon>
        <taxon>Bacillati</taxon>
        <taxon>Bacillota</taxon>
        <taxon>Clostridia</taxon>
        <taxon>Lachnospirales</taxon>
        <taxon>Lachnospiraceae</taxon>
        <taxon>Lachnospira</taxon>
    </lineage>
</organism>
<dbReference type="GO" id="GO:0016491">
    <property type="term" value="F:oxidoreductase activity"/>
    <property type="evidence" value="ECO:0007669"/>
    <property type="project" value="InterPro"/>
</dbReference>
<dbReference type="Pfam" id="PF07992">
    <property type="entry name" value="Pyr_redox_2"/>
    <property type="match status" value="1"/>
</dbReference>
<dbReference type="Proteomes" id="UP000187651">
    <property type="component" value="Unassembled WGS sequence"/>
</dbReference>
<dbReference type="EMBL" id="FNHZ01000001">
    <property type="protein sequence ID" value="SDM41847.1"/>
    <property type="molecule type" value="Genomic_DNA"/>
</dbReference>
<name>A0A1G9T2L1_9FIRM</name>
<dbReference type="InterPro" id="IPR036188">
    <property type="entry name" value="FAD/NAD-bd_sf"/>
</dbReference>
<evidence type="ECO:0000313" key="4">
    <source>
        <dbReference type="Proteomes" id="UP000187651"/>
    </source>
</evidence>
<evidence type="ECO:0000313" key="3">
    <source>
        <dbReference type="EMBL" id="SDM41847.1"/>
    </source>
</evidence>
<dbReference type="OrthoDB" id="9803192at2"/>
<gene>
    <name evidence="3" type="ORF">SAMN05216544_0186</name>
</gene>
<dbReference type="GO" id="GO:0051536">
    <property type="term" value="F:iron-sulfur cluster binding"/>
    <property type="evidence" value="ECO:0007669"/>
    <property type="project" value="InterPro"/>
</dbReference>